<evidence type="ECO:0000256" key="1">
    <source>
        <dbReference type="SAM" id="Phobius"/>
    </source>
</evidence>
<feature type="transmembrane region" description="Helical" evidence="1">
    <location>
        <begin position="51"/>
        <end position="71"/>
    </location>
</feature>
<feature type="transmembrane region" description="Helical" evidence="1">
    <location>
        <begin position="12"/>
        <end position="31"/>
    </location>
</feature>
<sequence length="109" mass="11819">MTKPAPKSFARSVLPALTWLTALLIIGWFVGKTQWLADWQPERFGQYLTGNVLYDSAIFVGLFAVLSAIGLPRQIPAFIGGYYFGVLSGLLLSTLAVTLGASLTLLTVR</sequence>
<dbReference type="AlphaFoldDB" id="A0A939DSJ7"/>
<organism evidence="2 3">
    <name type="scientific">Bowmanella dokdonensis</name>
    <dbReference type="NCBI Taxonomy" id="751969"/>
    <lineage>
        <taxon>Bacteria</taxon>
        <taxon>Pseudomonadati</taxon>
        <taxon>Pseudomonadota</taxon>
        <taxon>Gammaproteobacteria</taxon>
        <taxon>Alteromonadales</taxon>
        <taxon>Alteromonadaceae</taxon>
        <taxon>Bowmanella</taxon>
    </lineage>
</organism>
<dbReference type="Proteomes" id="UP000664654">
    <property type="component" value="Unassembled WGS sequence"/>
</dbReference>
<keyword evidence="1" id="KW-0472">Membrane</keyword>
<dbReference type="EMBL" id="JAFKCV010000150">
    <property type="protein sequence ID" value="MBN7827903.1"/>
    <property type="molecule type" value="Genomic_DNA"/>
</dbReference>
<accession>A0A939DSJ7</accession>
<feature type="transmembrane region" description="Helical" evidence="1">
    <location>
        <begin position="83"/>
        <end position="106"/>
    </location>
</feature>
<proteinExistence type="predicted"/>
<name>A0A939DSJ7_9ALTE</name>
<keyword evidence="1" id="KW-0812">Transmembrane</keyword>
<gene>
    <name evidence="2" type="ORF">J0A66_21975</name>
</gene>
<reference evidence="2" key="1">
    <citation type="submission" date="2021-03" db="EMBL/GenBank/DDBJ databases">
        <title>novel species isolated from a fishpond in China.</title>
        <authorList>
            <person name="Lu H."/>
            <person name="Cai Z."/>
        </authorList>
    </citation>
    <scope>NUCLEOTIDE SEQUENCE</scope>
    <source>
        <strain evidence="2">JCM 30855</strain>
    </source>
</reference>
<keyword evidence="1" id="KW-1133">Transmembrane helix</keyword>
<evidence type="ECO:0000313" key="2">
    <source>
        <dbReference type="EMBL" id="MBN7827903.1"/>
    </source>
</evidence>
<feature type="non-terminal residue" evidence="2">
    <location>
        <position position="109"/>
    </location>
</feature>
<comment type="caution">
    <text evidence="2">The sequence shown here is derived from an EMBL/GenBank/DDBJ whole genome shotgun (WGS) entry which is preliminary data.</text>
</comment>
<evidence type="ECO:0000313" key="3">
    <source>
        <dbReference type="Proteomes" id="UP000664654"/>
    </source>
</evidence>
<protein>
    <submittedName>
        <fullName evidence="2">Uncharacterized protein</fullName>
    </submittedName>
</protein>
<keyword evidence="3" id="KW-1185">Reference proteome</keyword>